<sequence length="366" mass="39463">MTTRRNVLASGGAAFSAAFAPPGLRLASYDPSPSGRLALWDNTSGPHLRGAVFAQRRVYPELDGTTFLGPGPLGAPVSQAALDSLAEAGANLAVWSGTGVFGETGRFGVDPAVEDHVGRWLDMCQRAGLYTVIGFRTGPGRSAFAFHPDDDWYPRRLLNNALWHDEEAQAAWVAMCLHAARSFGSHPALAGILAMVEPNGSDLGHPSVWPAIAAAIDRNWPQAIGVPLILSPDRWARAEALGAMQSVSAQTIINVHDYAPREYTHQGARAGVRLNDDGRHLAQAMAGYPRWCCLEFGAALHAPDLGRYFQTRIAALESAGANWAAWRWPSGWDAYEARETGMNVTLSREAMNALRAAFSRNRGRPD</sequence>
<accession>A0A3T0EAH9</accession>
<protein>
    <submittedName>
        <fullName evidence="1">Uncharacterized protein</fullName>
    </submittedName>
</protein>
<reference evidence="1 2" key="1">
    <citation type="submission" date="2016-12" db="EMBL/GenBank/DDBJ databases">
        <title>The genome of dimorphic prosthecate Glycocaulis alkaliphilus 6b-8t, isolated from crude oil dictates its adaptability in petroleum environments.</title>
        <authorList>
            <person name="Wu X.-L."/>
            <person name="Geng S."/>
        </authorList>
    </citation>
    <scope>NUCLEOTIDE SEQUENCE [LARGE SCALE GENOMIC DNA]</scope>
    <source>
        <strain evidence="1 2">6B-8</strain>
    </source>
</reference>
<dbReference type="AlphaFoldDB" id="A0A3T0EAH9"/>
<dbReference type="OrthoDB" id="9800955at2"/>
<dbReference type="RefSeq" id="WP_127567310.1">
    <property type="nucleotide sequence ID" value="NZ_BMFB01000003.1"/>
</dbReference>
<keyword evidence="2" id="KW-1185">Reference proteome</keyword>
<dbReference type="InterPro" id="IPR017853">
    <property type="entry name" value="GH"/>
</dbReference>
<dbReference type="EMBL" id="CP018911">
    <property type="protein sequence ID" value="AZU04401.1"/>
    <property type="molecule type" value="Genomic_DNA"/>
</dbReference>
<proteinExistence type="predicted"/>
<dbReference type="Gene3D" id="3.20.20.80">
    <property type="entry name" value="Glycosidases"/>
    <property type="match status" value="1"/>
</dbReference>
<gene>
    <name evidence="1" type="ORF">X907_1877</name>
</gene>
<name>A0A3T0EAH9_9PROT</name>
<dbReference type="KEGG" id="gak:X907_1877"/>
<evidence type="ECO:0000313" key="1">
    <source>
        <dbReference type="EMBL" id="AZU04401.1"/>
    </source>
</evidence>
<organism evidence="1 2">
    <name type="scientific">Glycocaulis alkaliphilus</name>
    <dbReference type="NCBI Taxonomy" id="1434191"/>
    <lineage>
        <taxon>Bacteria</taxon>
        <taxon>Pseudomonadati</taxon>
        <taxon>Pseudomonadota</taxon>
        <taxon>Alphaproteobacteria</taxon>
        <taxon>Maricaulales</taxon>
        <taxon>Maricaulaceae</taxon>
        <taxon>Glycocaulis</taxon>
    </lineage>
</organism>
<evidence type="ECO:0000313" key="2">
    <source>
        <dbReference type="Proteomes" id="UP000286954"/>
    </source>
</evidence>
<dbReference type="Proteomes" id="UP000286954">
    <property type="component" value="Chromosome"/>
</dbReference>
<dbReference type="SUPFAM" id="SSF51445">
    <property type="entry name" value="(Trans)glycosidases"/>
    <property type="match status" value="1"/>
</dbReference>